<dbReference type="GO" id="GO:0008237">
    <property type="term" value="F:metallopeptidase activity"/>
    <property type="evidence" value="ECO:0007669"/>
    <property type="project" value="UniProtKB-UniRule"/>
</dbReference>
<evidence type="ECO:0000256" key="6">
    <source>
        <dbReference type="ARBA" id="ARBA00022723"/>
    </source>
</evidence>
<keyword evidence="5 14" id="KW-0812">Transmembrane</keyword>
<feature type="transmembrane region" description="Helical" evidence="14">
    <location>
        <begin position="79"/>
        <end position="96"/>
    </location>
</feature>
<keyword evidence="11 14" id="KW-0482">Metalloprotease</keyword>
<keyword evidence="12 17" id="KW-0129">CBS domain</keyword>
<evidence type="ECO:0000256" key="13">
    <source>
        <dbReference type="ARBA" id="ARBA00023136"/>
    </source>
</evidence>
<dbReference type="PIRSF" id="PIRSF006404">
    <property type="entry name" value="UCP006404_Pept_M50_CBS"/>
    <property type="match status" value="1"/>
</dbReference>
<feature type="active site" evidence="15">
    <location>
        <position position="69"/>
    </location>
</feature>
<feature type="binding site" evidence="16">
    <location>
        <position position="68"/>
    </location>
    <ligand>
        <name>Zn(2+)</name>
        <dbReference type="ChEBI" id="CHEBI:29105"/>
        <note>catalytic</note>
    </ligand>
</feature>
<name>A0A1U9NQE0_9BACT</name>
<organism evidence="19 20">
    <name type="scientific">Anaerohalosphaera lusitana</name>
    <dbReference type="NCBI Taxonomy" id="1936003"/>
    <lineage>
        <taxon>Bacteria</taxon>
        <taxon>Pseudomonadati</taxon>
        <taxon>Planctomycetota</taxon>
        <taxon>Phycisphaerae</taxon>
        <taxon>Sedimentisphaerales</taxon>
        <taxon>Anaerohalosphaeraceae</taxon>
        <taxon>Anaerohalosphaera</taxon>
    </lineage>
</organism>
<evidence type="ECO:0000256" key="4">
    <source>
        <dbReference type="ARBA" id="ARBA00022670"/>
    </source>
</evidence>
<dbReference type="Pfam" id="PF00571">
    <property type="entry name" value="CBS"/>
    <property type="match status" value="2"/>
</dbReference>
<dbReference type="InterPro" id="IPR000644">
    <property type="entry name" value="CBS_dom"/>
</dbReference>
<dbReference type="GO" id="GO:0006508">
    <property type="term" value="P:proteolysis"/>
    <property type="evidence" value="ECO:0007669"/>
    <property type="project" value="UniProtKB-KW"/>
</dbReference>
<evidence type="ECO:0000256" key="15">
    <source>
        <dbReference type="PIRSR" id="PIRSR006404-1"/>
    </source>
</evidence>
<evidence type="ECO:0000256" key="16">
    <source>
        <dbReference type="PIRSR" id="PIRSR006404-2"/>
    </source>
</evidence>
<keyword evidence="20" id="KW-1185">Reference proteome</keyword>
<keyword evidence="4 14" id="KW-0645">Protease</keyword>
<feature type="transmembrane region" description="Helical" evidence="14">
    <location>
        <begin position="12"/>
        <end position="34"/>
    </location>
</feature>
<evidence type="ECO:0000313" key="20">
    <source>
        <dbReference type="Proteomes" id="UP000189674"/>
    </source>
</evidence>
<dbReference type="GO" id="GO:0005886">
    <property type="term" value="C:plasma membrane"/>
    <property type="evidence" value="ECO:0007669"/>
    <property type="project" value="UniProtKB-SubCell"/>
</dbReference>
<feature type="transmembrane region" description="Helical" evidence="14">
    <location>
        <begin position="108"/>
        <end position="132"/>
    </location>
</feature>
<comment type="subcellular location">
    <subcellularLocation>
        <location evidence="1 14">Cell membrane</location>
        <topology evidence="1 14">Multi-pass membrane protein</topology>
    </subcellularLocation>
</comment>
<gene>
    <name evidence="19" type="ORF">STSP2_03333</name>
</gene>
<dbReference type="SMART" id="SM00116">
    <property type="entry name" value="CBS"/>
    <property type="match status" value="2"/>
</dbReference>
<keyword evidence="3 14" id="KW-1003">Cell membrane</keyword>
<comment type="similarity">
    <text evidence="2 14">Belongs to the peptidase M50B family.</text>
</comment>
<evidence type="ECO:0000256" key="5">
    <source>
        <dbReference type="ARBA" id="ARBA00022692"/>
    </source>
</evidence>
<feature type="binding site" evidence="16">
    <location>
        <position position="72"/>
    </location>
    <ligand>
        <name>Zn(2+)</name>
        <dbReference type="ChEBI" id="CHEBI:29105"/>
        <note>catalytic</note>
    </ligand>
</feature>
<feature type="domain" description="CBS" evidence="18">
    <location>
        <begin position="316"/>
        <end position="373"/>
    </location>
</feature>
<sequence>MFGRKIRLFTLMGFKVGIDLTWFILAILITWSLAEGLFPYLYEDLSTRAYWWMGVAGALGLFVSIVFHEFCHSIVARRYGLPMKGITLFIFGGVAEMDEEPPSPKAEFMMAIFGPISSIFLGVVLVGIAFVGESLNWILPVTGVIEYLAWLNFILAIFNLIPAFPLDGGRVLRSILWHYKHDLRKATKTAANFGSAFGTVLIILGVIVFIGGNFIGGIWYFLIGMFIKNASRMSYQHVLVRKTLSGEPISRFMNTEPVTVPADDTVQDVIEKYFYKYHYKMFPVMRGEDLVGCITSRKIKELSSKDRQTSKVGDLAISCSEENTIGPETDSMDALSLMNKTGNSRLLVVEDDRLKGILTLKDLLEFLALKVDLEEDENLKITPESAGIKK</sequence>
<dbReference type="Gene3D" id="3.10.580.10">
    <property type="entry name" value="CBS-domain"/>
    <property type="match status" value="1"/>
</dbReference>
<evidence type="ECO:0000256" key="8">
    <source>
        <dbReference type="ARBA" id="ARBA00022801"/>
    </source>
</evidence>
<feature type="transmembrane region" description="Helical" evidence="14">
    <location>
        <begin position="144"/>
        <end position="164"/>
    </location>
</feature>
<keyword evidence="10 14" id="KW-1133">Transmembrane helix</keyword>
<dbReference type="EMBL" id="CP019791">
    <property type="protein sequence ID" value="AQT70129.1"/>
    <property type="molecule type" value="Genomic_DNA"/>
</dbReference>
<accession>A0A1U9NQE0</accession>
<feature type="transmembrane region" description="Helical" evidence="14">
    <location>
        <begin position="49"/>
        <end position="67"/>
    </location>
</feature>
<dbReference type="PROSITE" id="PS51371">
    <property type="entry name" value="CBS"/>
    <property type="match status" value="2"/>
</dbReference>
<protein>
    <recommendedName>
        <fullName evidence="14">Zinc metalloprotease</fullName>
    </recommendedName>
</protein>
<keyword evidence="13 14" id="KW-0472">Membrane</keyword>
<reference evidence="20" key="1">
    <citation type="submission" date="2017-02" db="EMBL/GenBank/DDBJ databases">
        <title>Comparative genomics and description of representatives of a novel lineage of planctomycetes thriving in anoxic sediments.</title>
        <authorList>
            <person name="Spring S."/>
            <person name="Bunk B."/>
            <person name="Sproer C."/>
        </authorList>
    </citation>
    <scope>NUCLEOTIDE SEQUENCE [LARGE SCALE GENOMIC DNA]</scope>
    <source>
        <strain evidence="20">ST-NAGAB-D1</strain>
    </source>
</reference>
<dbReference type="KEGG" id="alus:STSP2_03333"/>
<evidence type="ECO:0000256" key="2">
    <source>
        <dbReference type="ARBA" id="ARBA00007931"/>
    </source>
</evidence>
<evidence type="ECO:0000256" key="10">
    <source>
        <dbReference type="ARBA" id="ARBA00022989"/>
    </source>
</evidence>
<feature type="domain" description="CBS" evidence="18">
    <location>
        <begin position="253"/>
        <end position="309"/>
    </location>
</feature>
<dbReference type="AlphaFoldDB" id="A0A1U9NQE0"/>
<keyword evidence="6 14" id="KW-0479">Metal-binding</keyword>
<feature type="transmembrane region" description="Helical" evidence="14">
    <location>
        <begin position="196"/>
        <end position="223"/>
    </location>
</feature>
<dbReference type="Proteomes" id="UP000189674">
    <property type="component" value="Chromosome"/>
</dbReference>
<evidence type="ECO:0000256" key="17">
    <source>
        <dbReference type="PROSITE-ProRule" id="PRU00703"/>
    </source>
</evidence>
<proteinExistence type="inferred from homology"/>
<dbReference type="PANTHER" id="PTHR39188:SF3">
    <property type="entry name" value="STAGE IV SPORULATION PROTEIN FB"/>
    <property type="match status" value="1"/>
</dbReference>
<dbReference type="Pfam" id="PF02163">
    <property type="entry name" value="Peptidase_M50"/>
    <property type="match status" value="2"/>
</dbReference>
<dbReference type="OrthoDB" id="211880at2"/>
<evidence type="ECO:0000259" key="18">
    <source>
        <dbReference type="PROSITE" id="PS51371"/>
    </source>
</evidence>
<evidence type="ECO:0000256" key="1">
    <source>
        <dbReference type="ARBA" id="ARBA00004651"/>
    </source>
</evidence>
<feature type="binding site" evidence="16">
    <location>
        <position position="167"/>
    </location>
    <ligand>
        <name>Zn(2+)</name>
        <dbReference type="ChEBI" id="CHEBI:29105"/>
        <note>catalytic</note>
    </ligand>
</feature>
<evidence type="ECO:0000256" key="12">
    <source>
        <dbReference type="ARBA" id="ARBA00023122"/>
    </source>
</evidence>
<evidence type="ECO:0000256" key="7">
    <source>
        <dbReference type="ARBA" id="ARBA00022737"/>
    </source>
</evidence>
<dbReference type="InterPro" id="IPR016483">
    <property type="entry name" value="UCP006404_Pept_M50_CBS"/>
</dbReference>
<dbReference type="STRING" id="1936003.STSP2_03333"/>
<dbReference type="InterPro" id="IPR046342">
    <property type="entry name" value="CBS_dom_sf"/>
</dbReference>
<dbReference type="SUPFAM" id="SSF54631">
    <property type="entry name" value="CBS-domain pair"/>
    <property type="match status" value="1"/>
</dbReference>
<evidence type="ECO:0000313" key="19">
    <source>
        <dbReference type="EMBL" id="AQT70129.1"/>
    </source>
</evidence>
<evidence type="ECO:0000256" key="9">
    <source>
        <dbReference type="ARBA" id="ARBA00022833"/>
    </source>
</evidence>
<dbReference type="GO" id="GO:0046872">
    <property type="term" value="F:metal ion binding"/>
    <property type="evidence" value="ECO:0007669"/>
    <property type="project" value="UniProtKB-UniRule"/>
</dbReference>
<dbReference type="RefSeq" id="WP_146663740.1">
    <property type="nucleotide sequence ID" value="NZ_CP019791.1"/>
</dbReference>
<dbReference type="InterPro" id="IPR008915">
    <property type="entry name" value="Peptidase_M50"/>
</dbReference>
<keyword evidence="8 14" id="KW-0378">Hydrolase</keyword>
<dbReference type="CDD" id="cd06164">
    <property type="entry name" value="S2P-M50_SpoIVFB_CBS"/>
    <property type="match status" value="1"/>
</dbReference>
<evidence type="ECO:0000256" key="11">
    <source>
        <dbReference type="ARBA" id="ARBA00023049"/>
    </source>
</evidence>
<comment type="cofactor">
    <cofactor evidence="14 16">
        <name>Zn(2+)</name>
        <dbReference type="ChEBI" id="CHEBI:29105"/>
    </cofactor>
    <text evidence="14 16">Binds 1 zinc ion per subunit.</text>
</comment>
<evidence type="ECO:0000256" key="3">
    <source>
        <dbReference type="ARBA" id="ARBA00022475"/>
    </source>
</evidence>
<dbReference type="PANTHER" id="PTHR39188">
    <property type="entry name" value="MEMBRANE-ASSOCIATED ZINC METALLOPROTEASE M50B"/>
    <property type="match status" value="1"/>
</dbReference>
<keyword evidence="9 14" id="KW-0862">Zinc</keyword>
<evidence type="ECO:0000256" key="14">
    <source>
        <dbReference type="PIRNR" id="PIRNR006404"/>
    </source>
</evidence>
<keyword evidence="7" id="KW-0677">Repeat</keyword>